<evidence type="ECO:0000256" key="2">
    <source>
        <dbReference type="ARBA" id="ARBA00022741"/>
    </source>
</evidence>
<dbReference type="GO" id="GO:0016020">
    <property type="term" value="C:membrane"/>
    <property type="evidence" value="ECO:0007669"/>
    <property type="project" value="TreeGrafter"/>
</dbReference>
<evidence type="ECO:0000256" key="6">
    <source>
        <dbReference type="SAM" id="MobiDB-lite"/>
    </source>
</evidence>
<dbReference type="InterPro" id="IPR011009">
    <property type="entry name" value="Kinase-like_dom_sf"/>
</dbReference>
<feature type="domain" description="Protein kinase" evidence="7">
    <location>
        <begin position="13"/>
        <end position="270"/>
    </location>
</feature>
<reference evidence="9" key="1">
    <citation type="journal article" date="2006" name="PLoS Biol.">
        <title>Macronuclear genome sequence of the ciliate Tetrahymena thermophila, a model eukaryote.</title>
        <authorList>
            <person name="Eisen J.A."/>
            <person name="Coyne R.S."/>
            <person name="Wu M."/>
            <person name="Wu D."/>
            <person name="Thiagarajan M."/>
            <person name="Wortman J.R."/>
            <person name="Badger J.H."/>
            <person name="Ren Q."/>
            <person name="Amedeo P."/>
            <person name="Jones K.M."/>
            <person name="Tallon L.J."/>
            <person name="Delcher A.L."/>
            <person name="Salzberg S.L."/>
            <person name="Silva J.C."/>
            <person name="Haas B.J."/>
            <person name="Majoros W.H."/>
            <person name="Farzad M."/>
            <person name="Carlton J.M."/>
            <person name="Smith R.K. Jr."/>
            <person name="Garg J."/>
            <person name="Pearlman R.E."/>
            <person name="Karrer K.M."/>
            <person name="Sun L."/>
            <person name="Manning G."/>
            <person name="Elde N.C."/>
            <person name="Turkewitz A.P."/>
            <person name="Asai D.J."/>
            <person name="Wilkes D.E."/>
            <person name="Wang Y."/>
            <person name="Cai H."/>
            <person name="Collins K."/>
            <person name="Stewart B.A."/>
            <person name="Lee S.R."/>
            <person name="Wilamowska K."/>
            <person name="Weinberg Z."/>
            <person name="Ruzzo W.L."/>
            <person name="Wloga D."/>
            <person name="Gaertig J."/>
            <person name="Frankel J."/>
            <person name="Tsao C.-C."/>
            <person name="Gorovsky M.A."/>
            <person name="Keeling P.J."/>
            <person name="Waller R.F."/>
            <person name="Patron N.J."/>
            <person name="Cherry J.M."/>
            <person name="Stover N.A."/>
            <person name="Krieger C.J."/>
            <person name="del Toro C."/>
            <person name="Ryder H.F."/>
            <person name="Williamson S.C."/>
            <person name="Barbeau R.A."/>
            <person name="Hamilton E.P."/>
            <person name="Orias E."/>
        </authorList>
    </citation>
    <scope>NUCLEOTIDE SEQUENCE [LARGE SCALE GENOMIC DNA]</scope>
    <source>
        <strain evidence="9">SB210</strain>
    </source>
</reference>
<dbReference type="PROSITE" id="PS00107">
    <property type="entry name" value="PROTEIN_KINASE_ATP"/>
    <property type="match status" value="1"/>
</dbReference>
<sequence length="687" mass="81070">MDDWVTKKIDQYILVNHKLGRGSYGTVYRGYLEQDENQMIAAKQIPIKEICSSTSRIQYIKREIENLQKIDSKYVVKLFGVSRTQTNLYMFLEYCVDGDLKSYLKKKENKILSEPEAIKIFKHIVEGFKELNKYKIIHRDIKPANLLISNGIVKLADFGFSKVVEDEEARLRSFIGSPLYMAPELQEQMPFSSKCDVWSTGIVLYEMLYGKTPWNGSSQLNLFENIKNQPLVFPDEPIRSNKLKSLIKKMLQYYEKDRISWSEIFDDDLINGVRKSMEESFRKRDLVEGFLEKSILENEAYIQKNLVVDYLAHIEEEEDDEYERERKKTNGHSNHAKNNQKKINKQIDEDDNDDLVASEENHTEIMDENRSGAQYQVKQLQFKTKANSSNLITFQDSKSSISPKIKQELKIESQSSFENQKSKGTQKSIDFFFGETSEEKYTFEEKAEQLIKDQIDAEKMRKNILKVNEYILYERNVSFFYNFVIQKLILAYNEKTLKIPQDLYYRVIFIISKCQTINLNKVITMLTSPKSEFSQAIWDQYQLSLDYLKTQKLLIQDCWYAKKFNQELLKKTTQIVNEVLKKESNPQQITFLKLYQGVLNQKMDYDSTFKQAYQKTLSELIQSAKQQAIETDKKDALIIFKYLFVCQNPYSIFKNSEFDFSRFYEQLENIKLQQLRQEILQNPSFKQ</sequence>
<dbReference type="Pfam" id="PF00069">
    <property type="entry name" value="Pkinase"/>
    <property type="match status" value="1"/>
</dbReference>
<dbReference type="GO" id="GO:0005524">
    <property type="term" value="F:ATP binding"/>
    <property type="evidence" value="ECO:0007669"/>
    <property type="project" value="UniProtKB-UniRule"/>
</dbReference>
<dbReference type="GO" id="GO:0000407">
    <property type="term" value="C:phagophore assembly site"/>
    <property type="evidence" value="ECO:0007669"/>
    <property type="project" value="TreeGrafter"/>
</dbReference>
<dbReference type="PROSITE" id="PS50011">
    <property type="entry name" value="PROTEIN_KINASE_DOM"/>
    <property type="match status" value="1"/>
</dbReference>
<dbReference type="KEGG" id="tet:TTHERM_00585040"/>
<dbReference type="STRING" id="312017.I7LZU7"/>
<gene>
    <name evidence="8" type="ORF">TTHERM_00585040</name>
</gene>
<dbReference type="GO" id="GO:0010506">
    <property type="term" value="P:regulation of autophagy"/>
    <property type="evidence" value="ECO:0007669"/>
    <property type="project" value="InterPro"/>
</dbReference>
<keyword evidence="3 8" id="KW-0418">Kinase</keyword>
<dbReference type="GO" id="GO:0004674">
    <property type="term" value="F:protein serine/threonine kinase activity"/>
    <property type="evidence" value="ECO:0007669"/>
    <property type="project" value="InterPro"/>
</dbReference>
<evidence type="ECO:0000256" key="3">
    <source>
        <dbReference type="ARBA" id="ARBA00022777"/>
    </source>
</evidence>
<dbReference type="GO" id="GO:0005776">
    <property type="term" value="C:autophagosome"/>
    <property type="evidence" value="ECO:0007669"/>
    <property type="project" value="TreeGrafter"/>
</dbReference>
<evidence type="ECO:0000256" key="1">
    <source>
        <dbReference type="ARBA" id="ARBA00022679"/>
    </source>
</evidence>
<dbReference type="PANTHER" id="PTHR24348">
    <property type="entry name" value="SERINE/THREONINE-PROTEIN KINASE UNC-51-RELATED"/>
    <property type="match status" value="1"/>
</dbReference>
<dbReference type="OrthoDB" id="346907at2759"/>
<dbReference type="SMART" id="SM00220">
    <property type="entry name" value="S_TKc"/>
    <property type="match status" value="1"/>
</dbReference>
<dbReference type="HOGENOM" id="CLU_000288_37_6_1"/>
<keyword evidence="4 5" id="KW-0067">ATP-binding</keyword>
<evidence type="ECO:0000256" key="5">
    <source>
        <dbReference type="PROSITE-ProRule" id="PRU10141"/>
    </source>
</evidence>
<evidence type="ECO:0000259" key="7">
    <source>
        <dbReference type="PROSITE" id="PS50011"/>
    </source>
</evidence>
<dbReference type="InterPro" id="IPR008271">
    <property type="entry name" value="Ser/Thr_kinase_AS"/>
</dbReference>
<dbReference type="InParanoid" id="I7LZU7"/>
<dbReference type="GO" id="GO:0000045">
    <property type="term" value="P:autophagosome assembly"/>
    <property type="evidence" value="ECO:0007669"/>
    <property type="project" value="TreeGrafter"/>
</dbReference>
<evidence type="ECO:0000256" key="4">
    <source>
        <dbReference type="ARBA" id="ARBA00022840"/>
    </source>
</evidence>
<proteinExistence type="predicted"/>
<keyword evidence="9" id="KW-1185">Reference proteome</keyword>
<dbReference type="InterPro" id="IPR045269">
    <property type="entry name" value="Atg1-like"/>
</dbReference>
<dbReference type="Proteomes" id="UP000009168">
    <property type="component" value="Unassembled WGS sequence"/>
</dbReference>
<dbReference type="EMBL" id="GG662510">
    <property type="protein sequence ID" value="EAR84947.2"/>
    <property type="molecule type" value="Genomic_DNA"/>
</dbReference>
<dbReference type="PROSITE" id="PS00108">
    <property type="entry name" value="PROTEIN_KINASE_ST"/>
    <property type="match status" value="1"/>
</dbReference>
<dbReference type="GO" id="GO:0005829">
    <property type="term" value="C:cytosol"/>
    <property type="evidence" value="ECO:0007669"/>
    <property type="project" value="TreeGrafter"/>
</dbReference>
<evidence type="ECO:0000313" key="8">
    <source>
        <dbReference type="EMBL" id="EAR84947.2"/>
    </source>
</evidence>
<dbReference type="SUPFAM" id="SSF56112">
    <property type="entry name" value="Protein kinase-like (PK-like)"/>
    <property type="match status" value="1"/>
</dbReference>
<name>I7LZU7_TETTS</name>
<organism evidence="8 9">
    <name type="scientific">Tetrahymena thermophila (strain SB210)</name>
    <dbReference type="NCBI Taxonomy" id="312017"/>
    <lineage>
        <taxon>Eukaryota</taxon>
        <taxon>Sar</taxon>
        <taxon>Alveolata</taxon>
        <taxon>Ciliophora</taxon>
        <taxon>Intramacronucleata</taxon>
        <taxon>Oligohymenophorea</taxon>
        <taxon>Hymenostomatida</taxon>
        <taxon>Tetrahymenina</taxon>
        <taxon>Tetrahymenidae</taxon>
        <taxon>Tetrahymena</taxon>
    </lineage>
</organism>
<dbReference type="Gene3D" id="1.10.510.10">
    <property type="entry name" value="Transferase(Phosphotransferase) domain 1"/>
    <property type="match status" value="1"/>
</dbReference>
<accession>I7LZU7</accession>
<dbReference type="InterPro" id="IPR000719">
    <property type="entry name" value="Prot_kinase_dom"/>
</dbReference>
<feature type="binding site" evidence="5">
    <location>
        <position position="48"/>
    </location>
    <ligand>
        <name>ATP</name>
        <dbReference type="ChEBI" id="CHEBI:30616"/>
    </ligand>
</feature>
<keyword evidence="1" id="KW-0808">Transferase</keyword>
<dbReference type="eggNOG" id="KOG0595">
    <property type="taxonomic scope" value="Eukaryota"/>
</dbReference>
<dbReference type="RefSeq" id="XP_001032610.2">
    <property type="nucleotide sequence ID" value="XM_001032610.3"/>
</dbReference>
<dbReference type="PANTHER" id="PTHR24348:SF22">
    <property type="entry name" value="NON-SPECIFIC SERINE_THREONINE PROTEIN KINASE"/>
    <property type="match status" value="1"/>
</dbReference>
<dbReference type="AlphaFoldDB" id="I7LZU7"/>
<keyword evidence="2 5" id="KW-0547">Nucleotide-binding</keyword>
<dbReference type="OMA" id="EKCPQFH"/>
<dbReference type="GeneID" id="7823748"/>
<evidence type="ECO:0000313" key="9">
    <source>
        <dbReference type="Proteomes" id="UP000009168"/>
    </source>
</evidence>
<feature type="compositionally biased region" description="Basic residues" evidence="6">
    <location>
        <begin position="329"/>
        <end position="344"/>
    </location>
</feature>
<dbReference type="InterPro" id="IPR017441">
    <property type="entry name" value="Protein_kinase_ATP_BS"/>
</dbReference>
<protein>
    <submittedName>
        <fullName evidence="8">Dual-specificity kinase domain protein</fullName>
    </submittedName>
</protein>
<feature type="region of interest" description="Disordered" evidence="6">
    <location>
        <begin position="321"/>
        <end position="351"/>
    </location>
</feature>